<dbReference type="InterPro" id="IPR007074">
    <property type="entry name" value="LicD/FKTN/FKRP_NTP_transf"/>
</dbReference>
<proteinExistence type="predicted"/>
<protein>
    <submittedName>
        <fullName evidence="3">LicD family protein</fullName>
    </submittedName>
</protein>
<dbReference type="EMBL" id="JAESWC010000002">
    <property type="protein sequence ID" value="MBL4934999.1"/>
    <property type="molecule type" value="Genomic_DNA"/>
</dbReference>
<evidence type="ECO:0000259" key="2">
    <source>
        <dbReference type="Pfam" id="PF04991"/>
    </source>
</evidence>
<gene>
    <name evidence="3" type="ORF">JK636_04415</name>
</gene>
<comment type="caution">
    <text evidence="3">The sequence shown here is derived from an EMBL/GenBank/DDBJ whole genome shotgun (WGS) entry which is preliminary data.</text>
</comment>
<dbReference type="InterPro" id="IPR052942">
    <property type="entry name" value="LPS_cholinephosphotransferase"/>
</dbReference>
<dbReference type="PANTHER" id="PTHR43404:SF2">
    <property type="entry name" value="LIPOPOLYSACCHARIDE CHOLINEPHOSPHOTRANSFERASE LICD"/>
    <property type="match status" value="1"/>
</dbReference>
<reference evidence="3 4" key="1">
    <citation type="submission" date="2021-01" db="EMBL/GenBank/DDBJ databases">
        <title>Genome public.</title>
        <authorList>
            <person name="Liu C."/>
            <person name="Sun Q."/>
        </authorList>
    </citation>
    <scope>NUCLEOTIDE SEQUENCE [LARGE SCALE GENOMIC DNA]</scope>
    <source>
        <strain evidence="3 4">YIM B02515</strain>
    </source>
</reference>
<keyword evidence="4" id="KW-1185">Reference proteome</keyword>
<keyword evidence="1" id="KW-1133">Transmembrane helix</keyword>
<dbReference type="Proteomes" id="UP000632377">
    <property type="component" value="Unassembled WGS sequence"/>
</dbReference>
<dbReference type="Pfam" id="PF04991">
    <property type="entry name" value="LicD"/>
    <property type="match status" value="1"/>
</dbReference>
<dbReference type="RefSeq" id="WP_202747626.1">
    <property type="nucleotide sequence ID" value="NZ_JAESWC010000002.1"/>
</dbReference>
<sequence length="291" mass="34453">MGDIARKTNMLYELSDEERQQLKQVLLEIYQDILNFCNKENLCAMLGGGSALGAVRHGGFIPWDDDLDLIMPRKDYDYFFKEFPKHYGDKYTLYVPQEGYKMSNLFGKVIKKGTELVELQKITSDFDKGIYVDIFPLEFAPDNIIGQKVKGILSTILGLIAVSIFAYQMRNPLIDKFMKQNKRTYFVYKVRLFLGWLLSFKSYEYWYMKFDRFVRSKRVTNYVTIPTGRKRYLGELQKNEVYFPIRPVEFEGKEAYIPGDYNKFLTDLYGDYMKIPPVDKRERHYFVSFKI</sequence>
<organism evidence="3 4">
    <name type="scientific">Clostridium rhizosphaerae</name>
    <dbReference type="NCBI Taxonomy" id="2803861"/>
    <lineage>
        <taxon>Bacteria</taxon>
        <taxon>Bacillati</taxon>
        <taxon>Bacillota</taxon>
        <taxon>Clostridia</taxon>
        <taxon>Eubacteriales</taxon>
        <taxon>Clostridiaceae</taxon>
        <taxon>Clostridium</taxon>
    </lineage>
</organism>
<feature type="domain" description="LicD/FKTN/FKRP nucleotidyltransferase" evidence="2">
    <location>
        <begin position="37"/>
        <end position="270"/>
    </location>
</feature>
<name>A0ABS1T9H5_9CLOT</name>
<feature type="transmembrane region" description="Helical" evidence="1">
    <location>
        <begin position="190"/>
        <end position="208"/>
    </location>
</feature>
<keyword evidence="1" id="KW-0472">Membrane</keyword>
<evidence type="ECO:0000256" key="1">
    <source>
        <dbReference type="SAM" id="Phobius"/>
    </source>
</evidence>
<dbReference type="PANTHER" id="PTHR43404">
    <property type="entry name" value="LIPOPOLYSACCHARIDE CHOLINEPHOSPHOTRANSFERASE LICD"/>
    <property type="match status" value="1"/>
</dbReference>
<feature type="transmembrane region" description="Helical" evidence="1">
    <location>
        <begin position="151"/>
        <end position="170"/>
    </location>
</feature>
<keyword evidence="1" id="KW-0812">Transmembrane</keyword>
<evidence type="ECO:0000313" key="3">
    <source>
        <dbReference type="EMBL" id="MBL4934999.1"/>
    </source>
</evidence>
<accession>A0ABS1T9H5</accession>
<evidence type="ECO:0000313" key="4">
    <source>
        <dbReference type="Proteomes" id="UP000632377"/>
    </source>
</evidence>